<sequence length="59" mass="6891">MASKRQQTPPTEYTREALLSAKRYAAYQPDFLRAILTKDTYTLEEADKAVNEFFNTEKE</sequence>
<keyword evidence="1" id="KW-0449">Lipoprotein</keyword>
<name>A0A8S5LFM1_9CAUD</name>
<proteinExistence type="predicted"/>
<evidence type="ECO:0000313" key="1">
    <source>
        <dbReference type="EMBL" id="DAD68828.1"/>
    </source>
</evidence>
<organism evidence="1">
    <name type="scientific">Myoviridae sp. ctHP32</name>
    <dbReference type="NCBI Taxonomy" id="2823539"/>
    <lineage>
        <taxon>Viruses</taxon>
        <taxon>Duplodnaviria</taxon>
        <taxon>Heunggongvirae</taxon>
        <taxon>Uroviricota</taxon>
        <taxon>Caudoviricetes</taxon>
    </lineage>
</organism>
<accession>A0A8S5LFM1</accession>
<dbReference type="EMBL" id="BK014710">
    <property type="protein sequence ID" value="DAD68828.1"/>
    <property type="molecule type" value="Genomic_DNA"/>
</dbReference>
<reference evidence="1" key="1">
    <citation type="journal article" date="2021" name="Proc. Natl. Acad. Sci. U.S.A.">
        <title>A Catalog of Tens of Thousands of Viruses from Human Metagenomes Reveals Hidden Associations with Chronic Diseases.</title>
        <authorList>
            <person name="Tisza M.J."/>
            <person name="Buck C.B."/>
        </authorList>
    </citation>
    <scope>NUCLEOTIDE SEQUENCE</scope>
    <source>
        <strain evidence="1">CtHP32</strain>
    </source>
</reference>
<protein>
    <submittedName>
        <fullName evidence="1">Host cell surface-exposed lipoprotein</fullName>
    </submittedName>
</protein>